<dbReference type="EMBL" id="CP029487">
    <property type="protein sequence ID" value="QCT70695.1"/>
    <property type="molecule type" value="Genomic_DNA"/>
</dbReference>
<evidence type="ECO:0000313" key="11">
    <source>
        <dbReference type="Proteomes" id="UP000218387"/>
    </source>
</evidence>
<feature type="transmembrane region" description="Helical" evidence="8">
    <location>
        <begin position="20"/>
        <end position="44"/>
    </location>
</feature>
<dbReference type="PANTHER" id="PTHR37820">
    <property type="entry name" value="CELL DIVISION PROTEIN DIVIB"/>
    <property type="match status" value="1"/>
</dbReference>
<dbReference type="InterPro" id="IPR013685">
    <property type="entry name" value="POTRA_FtsQ_type"/>
</dbReference>
<evidence type="ECO:0000259" key="9">
    <source>
        <dbReference type="PROSITE" id="PS51779"/>
    </source>
</evidence>
<dbReference type="Proteomes" id="UP000218387">
    <property type="component" value="Chromosome"/>
</dbReference>
<evidence type="ECO:0000256" key="1">
    <source>
        <dbReference type="ARBA" id="ARBA00004370"/>
    </source>
</evidence>
<keyword evidence="5 8" id="KW-1133">Transmembrane helix</keyword>
<dbReference type="Pfam" id="PF08478">
    <property type="entry name" value="POTRA_1"/>
    <property type="match status" value="1"/>
</dbReference>
<evidence type="ECO:0000256" key="4">
    <source>
        <dbReference type="ARBA" id="ARBA00022692"/>
    </source>
</evidence>
<evidence type="ECO:0000256" key="2">
    <source>
        <dbReference type="ARBA" id="ARBA00022475"/>
    </source>
</evidence>
<dbReference type="GO" id="GO:0051301">
    <property type="term" value="P:cell division"/>
    <property type="evidence" value="ECO:0007669"/>
    <property type="project" value="UniProtKB-KW"/>
</dbReference>
<keyword evidence="6 8" id="KW-0472">Membrane</keyword>
<organism evidence="10 11">
    <name type="scientific">Eubacterium maltosivorans</name>
    <dbReference type="NCBI Taxonomy" id="2041044"/>
    <lineage>
        <taxon>Bacteria</taxon>
        <taxon>Bacillati</taxon>
        <taxon>Bacillota</taxon>
        <taxon>Clostridia</taxon>
        <taxon>Eubacteriales</taxon>
        <taxon>Eubacteriaceae</taxon>
        <taxon>Eubacterium</taxon>
    </lineage>
</organism>
<evidence type="ECO:0000256" key="3">
    <source>
        <dbReference type="ARBA" id="ARBA00022618"/>
    </source>
</evidence>
<dbReference type="GO" id="GO:0005886">
    <property type="term" value="C:plasma membrane"/>
    <property type="evidence" value="ECO:0007669"/>
    <property type="project" value="TreeGrafter"/>
</dbReference>
<dbReference type="PANTHER" id="PTHR37820:SF1">
    <property type="entry name" value="CELL DIVISION PROTEIN FTSQ"/>
    <property type="match status" value="1"/>
</dbReference>
<evidence type="ECO:0000256" key="8">
    <source>
        <dbReference type="SAM" id="Phobius"/>
    </source>
</evidence>
<evidence type="ECO:0000256" key="5">
    <source>
        <dbReference type="ARBA" id="ARBA00022989"/>
    </source>
</evidence>
<keyword evidence="4 8" id="KW-0812">Transmembrane</keyword>
<dbReference type="InterPro" id="IPR034746">
    <property type="entry name" value="POTRA"/>
</dbReference>
<dbReference type="RefSeq" id="WP_074617305.1">
    <property type="nucleotide sequence ID" value="NZ_CP029487.1"/>
</dbReference>
<name>A0A2A5TGA3_EUBML</name>
<sequence>MDEKLQRRKKLKKNKRKRLLKYVTLLVVAVSILFVFIFVMASAISAGVFNIKHIEVIGNEVVDSETIIETSGINEGESIFWVDLNKAHYNIEELINVEKLEITKVMPDKIVIKVKEAPAICAVNYDGKINYINREGLLVERSEYLRKTDIPIVTGFTDITIDKIGHPVTFNPDWKFDTVMEILKTFQNDGNLAKISEVGITENNTYRIITKNNVVMTVADLDNFKSSYDYINTVFAENKSNLDINLTTGGNKPILKPR</sequence>
<reference evidence="10 11" key="1">
    <citation type="submission" date="2018-05" db="EMBL/GenBank/DDBJ databases">
        <title>Genome comparison of Eubacterium sp.</title>
        <authorList>
            <person name="Feng Y."/>
            <person name="Sanchez-Andrea I."/>
            <person name="Stams A.J.M."/>
            <person name="De Vos W.M."/>
        </authorList>
    </citation>
    <scope>NUCLEOTIDE SEQUENCE [LARGE SCALE GENOMIC DNA]</scope>
    <source>
        <strain evidence="10 11">YI</strain>
    </source>
</reference>
<dbReference type="InterPro" id="IPR050487">
    <property type="entry name" value="FtsQ_DivIB"/>
</dbReference>
<proteinExistence type="predicted"/>
<accession>A0A2A5TGA3</accession>
<evidence type="ECO:0000313" key="10">
    <source>
        <dbReference type="EMBL" id="QCT70695.1"/>
    </source>
</evidence>
<dbReference type="AlphaFoldDB" id="A0A2A5TGA3"/>
<dbReference type="KEGG" id="emt:CPZ25_004915"/>
<gene>
    <name evidence="10" type="ORF">CPZ25_004915</name>
</gene>
<evidence type="ECO:0000256" key="6">
    <source>
        <dbReference type="ARBA" id="ARBA00023136"/>
    </source>
</evidence>
<keyword evidence="11" id="KW-1185">Reference proteome</keyword>
<dbReference type="Gene3D" id="3.10.20.310">
    <property type="entry name" value="membrane protein fhac"/>
    <property type="match status" value="1"/>
</dbReference>
<protein>
    <submittedName>
        <fullName evidence="10">Cell division protein FtsQ</fullName>
    </submittedName>
</protein>
<dbReference type="PROSITE" id="PS51779">
    <property type="entry name" value="POTRA"/>
    <property type="match status" value="1"/>
</dbReference>
<evidence type="ECO:0000256" key="7">
    <source>
        <dbReference type="ARBA" id="ARBA00023306"/>
    </source>
</evidence>
<feature type="domain" description="POTRA" evidence="9">
    <location>
        <begin position="49"/>
        <end position="117"/>
    </location>
</feature>
<keyword evidence="2" id="KW-1003">Cell membrane</keyword>
<keyword evidence="7" id="KW-0131">Cell cycle</keyword>
<keyword evidence="3 10" id="KW-0132">Cell division</keyword>
<comment type="subcellular location">
    <subcellularLocation>
        <location evidence="1">Membrane</location>
    </subcellularLocation>
</comment>